<dbReference type="Proteomes" id="UP000318199">
    <property type="component" value="Unassembled WGS sequence"/>
</dbReference>
<dbReference type="EMBL" id="VOBQ01000020">
    <property type="protein sequence ID" value="TWO68297.1"/>
    <property type="molecule type" value="Genomic_DNA"/>
</dbReference>
<feature type="compositionally biased region" description="Basic and acidic residues" evidence="1">
    <location>
        <begin position="29"/>
        <end position="44"/>
    </location>
</feature>
<sequence length="99" mass="10977">MERKEPSMPTRSSKTEDRPQGQTLPVQGEKQERVPRQPHERDESADSQAASEPNGRAIGKIAHDDLAEGQVDTDKGPVLDATYDKVREGASQPVKQFRP</sequence>
<dbReference type="OrthoDB" id="8852824at2"/>
<feature type="compositionally biased region" description="Basic and acidic residues" evidence="1">
    <location>
        <begin position="61"/>
        <end position="88"/>
    </location>
</feature>
<keyword evidence="3" id="KW-1185">Reference proteome</keyword>
<gene>
    <name evidence="2" type="ORF">FN976_23800</name>
</gene>
<protein>
    <submittedName>
        <fullName evidence="2">Uncharacterized protein</fullName>
    </submittedName>
</protein>
<evidence type="ECO:0000313" key="2">
    <source>
        <dbReference type="EMBL" id="TWO68297.1"/>
    </source>
</evidence>
<feature type="region of interest" description="Disordered" evidence="1">
    <location>
        <begin position="1"/>
        <end position="99"/>
    </location>
</feature>
<organism evidence="2 3">
    <name type="scientific">Caenimonas sedimenti</name>
    <dbReference type="NCBI Taxonomy" id="2596921"/>
    <lineage>
        <taxon>Bacteria</taxon>
        <taxon>Pseudomonadati</taxon>
        <taxon>Pseudomonadota</taxon>
        <taxon>Betaproteobacteria</taxon>
        <taxon>Burkholderiales</taxon>
        <taxon>Comamonadaceae</taxon>
        <taxon>Caenimonas</taxon>
    </lineage>
</organism>
<evidence type="ECO:0000313" key="3">
    <source>
        <dbReference type="Proteomes" id="UP000318199"/>
    </source>
</evidence>
<name>A0A562ZIT6_9BURK</name>
<reference evidence="2 3" key="1">
    <citation type="submission" date="2019-07" db="EMBL/GenBank/DDBJ databases">
        <title>Caenimonas sedimenti sp. nov., isolated from activated sludge.</title>
        <authorList>
            <person name="Xu J."/>
        </authorList>
    </citation>
    <scope>NUCLEOTIDE SEQUENCE [LARGE SCALE GENOMIC DNA]</scope>
    <source>
        <strain evidence="2 3">HX-9-20</strain>
    </source>
</reference>
<accession>A0A562ZIT6</accession>
<comment type="caution">
    <text evidence="2">The sequence shown here is derived from an EMBL/GenBank/DDBJ whole genome shotgun (WGS) entry which is preliminary data.</text>
</comment>
<evidence type="ECO:0000256" key="1">
    <source>
        <dbReference type="SAM" id="MobiDB-lite"/>
    </source>
</evidence>
<proteinExistence type="predicted"/>
<dbReference type="AlphaFoldDB" id="A0A562ZIT6"/>